<evidence type="ECO:0000313" key="3">
    <source>
        <dbReference type="EMBL" id="KTD37380.1"/>
    </source>
</evidence>
<feature type="chain" id="PRO_5016946079" evidence="2">
    <location>
        <begin position="24"/>
        <end position="559"/>
    </location>
</feature>
<proteinExistence type="predicted"/>
<accession>A0A378K092</accession>
<dbReference type="RefSeq" id="WP_028384969.1">
    <property type="nucleotide sequence ID" value="NZ_CAAAJG010000011.1"/>
</dbReference>
<feature type="signal peptide" evidence="2">
    <location>
        <begin position="1"/>
        <end position="23"/>
    </location>
</feature>
<dbReference type="Proteomes" id="UP000254040">
    <property type="component" value="Unassembled WGS sequence"/>
</dbReference>
<organism evidence="4 6">
    <name type="scientific">Legionella moravica</name>
    <dbReference type="NCBI Taxonomy" id="39962"/>
    <lineage>
        <taxon>Bacteria</taxon>
        <taxon>Pseudomonadati</taxon>
        <taxon>Pseudomonadota</taxon>
        <taxon>Gammaproteobacteria</taxon>
        <taxon>Legionellales</taxon>
        <taxon>Legionellaceae</taxon>
        <taxon>Legionella</taxon>
    </lineage>
</organism>
<name>A0A378K092_9GAMM</name>
<dbReference type="STRING" id="39962.Lmor_0572"/>
<protein>
    <submittedName>
        <fullName evidence="4">Protein of uncharacterized function (DUF3570)</fullName>
    </submittedName>
</protein>
<reference evidence="4 6" key="2">
    <citation type="submission" date="2018-06" db="EMBL/GenBank/DDBJ databases">
        <authorList>
            <consortium name="Pathogen Informatics"/>
            <person name="Doyle S."/>
        </authorList>
    </citation>
    <scope>NUCLEOTIDE SEQUENCE [LARGE SCALE GENOMIC DNA]</scope>
    <source>
        <strain evidence="4 6">NCTC12239</strain>
    </source>
</reference>
<feature type="compositionally biased region" description="Polar residues" evidence="1">
    <location>
        <begin position="102"/>
        <end position="118"/>
    </location>
</feature>
<gene>
    <name evidence="3" type="ORF">Lmor_0572</name>
    <name evidence="4" type="ORF">NCTC12239_02084</name>
</gene>
<evidence type="ECO:0000313" key="4">
    <source>
        <dbReference type="EMBL" id="STX63142.1"/>
    </source>
</evidence>
<dbReference type="Proteomes" id="UP000054985">
    <property type="component" value="Unassembled WGS sequence"/>
</dbReference>
<evidence type="ECO:0000313" key="6">
    <source>
        <dbReference type="Proteomes" id="UP000254040"/>
    </source>
</evidence>
<dbReference type="EMBL" id="UGOG01000001">
    <property type="protein sequence ID" value="STX63142.1"/>
    <property type="molecule type" value="Genomic_DNA"/>
</dbReference>
<feature type="compositionally biased region" description="Low complexity" evidence="1">
    <location>
        <begin position="141"/>
        <end position="154"/>
    </location>
</feature>
<dbReference type="OrthoDB" id="5450709at2"/>
<reference evidence="3 5" key="1">
    <citation type="submission" date="2015-11" db="EMBL/GenBank/DDBJ databases">
        <title>Genomic analysis of 38 Legionella species identifies large and diverse effector repertoires.</title>
        <authorList>
            <person name="Burstein D."/>
            <person name="Amaro F."/>
            <person name="Zusman T."/>
            <person name="Lifshitz Z."/>
            <person name="Cohen O."/>
            <person name="Gilbert J.A."/>
            <person name="Pupko T."/>
            <person name="Shuman H.A."/>
            <person name="Segal G."/>
        </authorList>
    </citation>
    <scope>NUCLEOTIDE SEQUENCE [LARGE SCALE GENOMIC DNA]</scope>
    <source>
        <strain evidence="3 5">ATCC 43877</strain>
    </source>
</reference>
<sequence length="559" mass="60631">MKKNSILSSLTAAAVMLPALNFAAVSTNQAESTNQLGVTKIEPPVLKKTASLSFGADNGSPVLCVAPYLKKLLDLKPIQIFYLNDCPDKVVDPEGGDAALLNSVSNSEQLDGDTASTSEKLDEDTGSSSEKLEEDGGTSIDSGANSSDAAANGSQSDTATDSEYDPHAIFGADSKVFTRIMHPVKNLFADVALALTKITHNNQQYNLVPYSPDPMIDVNAINAYLEIPFTEKMDFKVAVGRDALTSASPIYYTVTGASPGVVAPDTGVAKQAVTGASVRDQRNEAAVSLNYYGEKATTKVEVGASREYDYKSNFIGAETSIDFNNKNTALNIGTSYTANDIIPNQLGAINPRVGGTNNNWQMMGGITQVVNTTTLAQFAVTYFLDRGFMNDPYKPDYLPDRRVGWSFAGKYLHYIQSFHEAGFNLEYRYYTDDWGVSSSTVKSTLRMDLVNGWGLEPGIRYYSQTGTKYYNLLTPPNVTPQSTFLFYTSDYRFASYGQLSGLLEVDKQLSASNTAYIGGSYGVRNASMRLGGTKVTYPTEPEFTKIRMAVVYVGIKGVY</sequence>
<evidence type="ECO:0000256" key="1">
    <source>
        <dbReference type="SAM" id="MobiDB-lite"/>
    </source>
</evidence>
<dbReference type="EMBL" id="LNYN01000013">
    <property type="protein sequence ID" value="KTD37380.1"/>
    <property type="molecule type" value="Genomic_DNA"/>
</dbReference>
<dbReference type="Pfam" id="PF12094">
    <property type="entry name" value="DUF3570"/>
    <property type="match status" value="1"/>
</dbReference>
<keyword evidence="5" id="KW-1185">Reference proteome</keyword>
<dbReference type="InterPro" id="IPR021953">
    <property type="entry name" value="DUF3570"/>
</dbReference>
<dbReference type="AlphaFoldDB" id="A0A378K092"/>
<evidence type="ECO:0000313" key="5">
    <source>
        <dbReference type="Proteomes" id="UP000054985"/>
    </source>
</evidence>
<feature type="region of interest" description="Disordered" evidence="1">
    <location>
        <begin position="100"/>
        <end position="165"/>
    </location>
</feature>
<keyword evidence="2" id="KW-0732">Signal</keyword>
<evidence type="ECO:0000256" key="2">
    <source>
        <dbReference type="SAM" id="SignalP"/>
    </source>
</evidence>